<dbReference type="GeneID" id="87940039"/>
<dbReference type="AlphaFoldDB" id="A0AAX4I564"/>
<dbReference type="KEGG" id="cdet:87940039"/>
<evidence type="ECO:0000313" key="1">
    <source>
        <dbReference type="EMBL" id="WQF78522.1"/>
    </source>
</evidence>
<name>A0AAX4I564_9PEZI</name>
<reference evidence="2" key="1">
    <citation type="journal article" date="2023" name="bioRxiv">
        <title>Complete genome of the Medicago anthracnose fungus, Colletotrichum destructivum, reveals a mini-chromosome-like region within a core chromosome.</title>
        <authorList>
            <person name="Lapalu N."/>
            <person name="Simon A."/>
            <person name="Lu A."/>
            <person name="Plaumann P.-L."/>
            <person name="Amselem J."/>
            <person name="Pigne S."/>
            <person name="Auger A."/>
            <person name="Koch C."/>
            <person name="Dallery J.-F."/>
            <person name="O'Connell R.J."/>
        </authorList>
    </citation>
    <scope>NUCLEOTIDE SEQUENCE [LARGE SCALE GENOMIC DNA]</scope>
    <source>
        <strain evidence="2">CBS 520.97</strain>
    </source>
</reference>
<evidence type="ECO:0000313" key="2">
    <source>
        <dbReference type="Proteomes" id="UP001322277"/>
    </source>
</evidence>
<dbReference type="EMBL" id="CP137306">
    <property type="protein sequence ID" value="WQF78522.1"/>
    <property type="molecule type" value="Genomic_DNA"/>
</dbReference>
<sequence>MVHDAQGTFPTVRTHFRRSESGCCEWPEQRHTGYTRPFSILFLAQRCSGLWGSVSAPHTVRDAAHMDDVASTDGAAWGVDLMLSLPEQSAVTFEVPISSRFYDIPSATAKKHAQFDCLAG</sequence>
<gene>
    <name evidence="1" type="ORF">CDEST_03536</name>
</gene>
<proteinExistence type="predicted"/>
<keyword evidence="2" id="KW-1185">Reference proteome</keyword>
<accession>A0AAX4I564</accession>
<protein>
    <submittedName>
        <fullName evidence="1">Uncharacterized protein</fullName>
    </submittedName>
</protein>
<dbReference type="Proteomes" id="UP001322277">
    <property type="component" value="Chromosome 2"/>
</dbReference>
<organism evidence="1 2">
    <name type="scientific">Colletotrichum destructivum</name>
    <dbReference type="NCBI Taxonomy" id="34406"/>
    <lineage>
        <taxon>Eukaryota</taxon>
        <taxon>Fungi</taxon>
        <taxon>Dikarya</taxon>
        <taxon>Ascomycota</taxon>
        <taxon>Pezizomycotina</taxon>
        <taxon>Sordariomycetes</taxon>
        <taxon>Hypocreomycetidae</taxon>
        <taxon>Glomerellales</taxon>
        <taxon>Glomerellaceae</taxon>
        <taxon>Colletotrichum</taxon>
        <taxon>Colletotrichum destructivum species complex</taxon>
    </lineage>
</organism>
<dbReference type="RefSeq" id="XP_062775746.1">
    <property type="nucleotide sequence ID" value="XM_062919695.1"/>
</dbReference>